<dbReference type="GeneTree" id="ENSGT00940000166823"/>
<dbReference type="GO" id="GO:0035024">
    <property type="term" value="P:negative regulation of Rho protein signal transduction"/>
    <property type="evidence" value="ECO:0007669"/>
    <property type="project" value="TreeGrafter"/>
</dbReference>
<dbReference type="PANTHER" id="PTHR28616:SF1">
    <property type="entry name" value="COILED-COIL DOMAIN-CONTAINING PROTEIN 125"/>
    <property type="match status" value="1"/>
</dbReference>
<evidence type="ECO:0000313" key="2">
    <source>
        <dbReference type="Ensembl" id="ENSLCAP00010032844.1"/>
    </source>
</evidence>
<organism evidence="2 3">
    <name type="scientific">Lates calcarifer</name>
    <name type="common">Barramundi</name>
    <name type="synonym">Holocentrus calcarifer</name>
    <dbReference type="NCBI Taxonomy" id="8187"/>
    <lineage>
        <taxon>Eukaryota</taxon>
        <taxon>Metazoa</taxon>
        <taxon>Chordata</taxon>
        <taxon>Craniata</taxon>
        <taxon>Vertebrata</taxon>
        <taxon>Euteleostomi</taxon>
        <taxon>Actinopterygii</taxon>
        <taxon>Neopterygii</taxon>
        <taxon>Teleostei</taxon>
        <taxon>Neoteleostei</taxon>
        <taxon>Acanthomorphata</taxon>
        <taxon>Carangaria</taxon>
        <taxon>Carangaria incertae sedis</taxon>
        <taxon>Centropomidae</taxon>
        <taxon>Lates</taxon>
    </lineage>
</organism>
<dbReference type="InterPro" id="IPR034608">
    <property type="entry name" value="CCDC125"/>
</dbReference>
<dbReference type="Ensembl" id="ENSLCAT00010033632.1">
    <property type="protein sequence ID" value="ENSLCAP00010032844.1"/>
    <property type="gene ID" value="ENSLCAG00010015484.1"/>
</dbReference>
<dbReference type="GO" id="GO:2000146">
    <property type="term" value="P:negative regulation of cell motility"/>
    <property type="evidence" value="ECO:0007669"/>
    <property type="project" value="TreeGrafter"/>
</dbReference>
<dbReference type="Proteomes" id="UP000314980">
    <property type="component" value="Unassembled WGS sequence"/>
</dbReference>
<feature type="region of interest" description="Disordered" evidence="1">
    <location>
        <begin position="1"/>
        <end position="20"/>
    </location>
</feature>
<dbReference type="PANTHER" id="PTHR28616">
    <property type="entry name" value="COILED-COIL DOMAIN-CONTAINING PROTEIN 125"/>
    <property type="match status" value="1"/>
</dbReference>
<reference evidence="2" key="3">
    <citation type="submission" date="2025-09" db="UniProtKB">
        <authorList>
            <consortium name="Ensembl"/>
        </authorList>
    </citation>
    <scope>IDENTIFICATION</scope>
</reference>
<dbReference type="AlphaFoldDB" id="A0A4W6E5L2"/>
<evidence type="ECO:0000313" key="3">
    <source>
        <dbReference type="Proteomes" id="UP000314980"/>
    </source>
</evidence>
<name>A0A4W6E5L2_LATCA</name>
<protein>
    <submittedName>
        <fullName evidence="2">Uncharacterized protein</fullName>
    </submittedName>
</protein>
<accession>A0A4W6E5L2</accession>
<reference evidence="2" key="2">
    <citation type="submission" date="2025-08" db="UniProtKB">
        <authorList>
            <consortium name="Ensembl"/>
        </authorList>
    </citation>
    <scope>IDENTIFICATION</scope>
</reference>
<proteinExistence type="predicted"/>
<evidence type="ECO:0000256" key="1">
    <source>
        <dbReference type="SAM" id="MobiDB-lite"/>
    </source>
</evidence>
<keyword evidence="3" id="KW-1185">Reference proteome</keyword>
<dbReference type="GO" id="GO:0005737">
    <property type="term" value="C:cytoplasm"/>
    <property type="evidence" value="ECO:0007669"/>
    <property type="project" value="TreeGrafter"/>
</dbReference>
<reference evidence="3" key="1">
    <citation type="submission" date="2015-09" db="EMBL/GenBank/DDBJ databases">
        <authorList>
            <person name="Sai Rama Sridatta P."/>
        </authorList>
    </citation>
    <scope>NUCLEOTIDE SEQUENCE [LARGE SCALE GENOMIC DNA]</scope>
</reference>
<sequence>MLNVKEQRAYQGTKPQYSPERDASVVELAVLGACRCPGVGEACPCSRTAAASRKQLAQLQQEIMNQNIRRPGLDSGFTWFEMNWTKGESKVNKHNKKIP</sequence>